<dbReference type="InterPro" id="IPR029063">
    <property type="entry name" value="SAM-dependent_MTases_sf"/>
</dbReference>
<dbReference type="InterPro" id="IPR052514">
    <property type="entry name" value="SAM-dependent_MTase"/>
</dbReference>
<evidence type="ECO:0000313" key="2">
    <source>
        <dbReference type="EMBL" id="CAI4006356.1"/>
    </source>
</evidence>
<feature type="domain" description="Methyltransferase FkbM" evidence="1">
    <location>
        <begin position="256"/>
        <end position="320"/>
    </location>
</feature>
<organism evidence="2">
    <name type="scientific">Cladocopium goreaui</name>
    <dbReference type="NCBI Taxonomy" id="2562237"/>
    <lineage>
        <taxon>Eukaryota</taxon>
        <taxon>Sar</taxon>
        <taxon>Alveolata</taxon>
        <taxon>Dinophyceae</taxon>
        <taxon>Suessiales</taxon>
        <taxon>Symbiodiniaceae</taxon>
        <taxon>Cladocopium</taxon>
    </lineage>
</organism>
<dbReference type="EMBL" id="CAMXCT010003804">
    <property type="protein sequence ID" value="CAI4006356.1"/>
    <property type="molecule type" value="Genomic_DNA"/>
</dbReference>
<proteinExistence type="predicted"/>
<keyword evidence="4" id="KW-1185">Reference proteome</keyword>
<dbReference type="Gene3D" id="3.40.50.150">
    <property type="entry name" value="Vaccinia Virus protein VP39"/>
    <property type="match status" value="2"/>
</dbReference>
<dbReference type="AlphaFoldDB" id="A0A9P1G9X1"/>
<dbReference type="NCBIfam" id="TIGR01444">
    <property type="entry name" value="fkbM_fam"/>
    <property type="match status" value="1"/>
</dbReference>
<accession>A0A9P1G9X1</accession>
<dbReference type="GO" id="GO:0032259">
    <property type="term" value="P:methylation"/>
    <property type="evidence" value="ECO:0007669"/>
    <property type="project" value="UniProtKB-KW"/>
</dbReference>
<evidence type="ECO:0000313" key="3">
    <source>
        <dbReference type="EMBL" id="CAL4793668.1"/>
    </source>
</evidence>
<sequence length="357" mass="39928">MDIAACAWLLLLVCLGGCLCFILWAALCKAFYSINGEFGNELAVRQFGQHAFHVVLGDYSTKLVYEEIFLKKVYFNHQISLDQHGPLVLDVGGNIGFFSAFVAEHYKGSRIHVFEPLPLLVKAISLNLATHGCVVFHAHDGKTLLNDAPLETRVVVHQTALGDEETELSLTYQPRMLAGSSLVPEEFLPKGVDKLDFVRAMYLDSIKLGALPTFPARFMCELLGIPLLRIPAFFAFLPWMMFYQIQQRMSGCKQMTMKTPVRKLSNMLKEQGLHGQTIDLLKVDVEGAELKVLLGIDDATWCCINQMVVEVHDGEDGRVDKIIELCKTKGFTKVVKAQEGDLELPKLCKIFLVFATK</sequence>
<dbReference type="EMBL" id="CAMXCT030003804">
    <property type="protein sequence ID" value="CAL4793668.1"/>
    <property type="molecule type" value="Genomic_DNA"/>
</dbReference>
<evidence type="ECO:0000313" key="4">
    <source>
        <dbReference type="Proteomes" id="UP001152797"/>
    </source>
</evidence>
<reference evidence="3 4" key="2">
    <citation type="submission" date="2024-05" db="EMBL/GenBank/DDBJ databases">
        <authorList>
            <person name="Chen Y."/>
            <person name="Shah S."/>
            <person name="Dougan E. K."/>
            <person name="Thang M."/>
            <person name="Chan C."/>
        </authorList>
    </citation>
    <scope>NUCLEOTIDE SEQUENCE [LARGE SCALE GENOMIC DNA]</scope>
</reference>
<reference evidence="2" key="1">
    <citation type="submission" date="2022-10" db="EMBL/GenBank/DDBJ databases">
        <authorList>
            <person name="Chen Y."/>
            <person name="Dougan E. K."/>
            <person name="Chan C."/>
            <person name="Rhodes N."/>
            <person name="Thang M."/>
        </authorList>
    </citation>
    <scope>NUCLEOTIDE SEQUENCE</scope>
</reference>
<protein>
    <submittedName>
        <fullName evidence="3">31-O-demethyl-FK506 methyltransferase FkbM</fullName>
    </submittedName>
</protein>
<name>A0A9P1G9X1_9DINO</name>
<dbReference type="PANTHER" id="PTHR34203:SF13">
    <property type="entry name" value="EXPRESSED PROTEIN"/>
    <property type="match status" value="1"/>
</dbReference>
<gene>
    <name evidence="2" type="ORF">C1SCF055_LOCUS32001</name>
</gene>
<dbReference type="GO" id="GO:0008168">
    <property type="term" value="F:methyltransferase activity"/>
    <property type="evidence" value="ECO:0007669"/>
    <property type="project" value="UniProtKB-KW"/>
</dbReference>
<evidence type="ECO:0000259" key="1">
    <source>
        <dbReference type="Pfam" id="PF05050"/>
    </source>
</evidence>
<dbReference type="PANTHER" id="PTHR34203">
    <property type="entry name" value="METHYLTRANSFERASE, FKBM FAMILY PROTEIN"/>
    <property type="match status" value="1"/>
</dbReference>
<dbReference type="Proteomes" id="UP001152797">
    <property type="component" value="Unassembled WGS sequence"/>
</dbReference>
<dbReference type="SUPFAM" id="SSF53335">
    <property type="entry name" value="S-adenosyl-L-methionine-dependent methyltransferases"/>
    <property type="match status" value="2"/>
</dbReference>
<keyword evidence="3" id="KW-0489">Methyltransferase</keyword>
<dbReference type="OrthoDB" id="5835829at2759"/>
<dbReference type="EMBL" id="CAMXCT020003804">
    <property type="protein sequence ID" value="CAL1159731.1"/>
    <property type="molecule type" value="Genomic_DNA"/>
</dbReference>
<comment type="caution">
    <text evidence="2">The sequence shown here is derived from an EMBL/GenBank/DDBJ whole genome shotgun (WGS) entry which is preliminary data.</text>
</comment>
<dbReference type="InterPro" id="IPR006342">
    <property type="entry name" value="FkbM_mtfrase"/>
</dbReference>
<keyword evidence="3" id="KW-0808">Transferase</keyword>
<dbReference type="Pfam" id="PF05050">
    <property type="entry name" value="Methyltransf_21"/>
    <property type="match status" value="1"/>
</dbReference>